<dbReference type="PANTHER" id="PTHR33204:SF37">
    <property type="entry name" value="HTH-TYPE TRANSCRIPTIONAL REGULATOR YODB"/>
    <property type="match status" value="1"/>
</dbReference>
<name>A0ABW4JAG4_9BACL</name>
<dbReference type="EMBL" id="JBHUCX010000004">
    <property type="protein sequence ID" value="MFD1673331.1"/>
    <property type="molecule type" value="Genomic_DNA"/>
</dbReference>
<dbReference type="CDD" id="cd00090">
    <property type="entry name" value="HTH_ARSR"/>
    <property type="match status" value="1"/>
</dbReference>
<proteinExistence type="predicted"/>
<evidence type="ECO:0000256" key="2">
    <source>
        <dbReference type="ARBA" id="ARBA00023125"/>
    </source>
</evidence>
<comment type="caution">
    <text evidence="5">The sequence shown here is derived from an EMBL/GenBank/DDBJ whole genome shotgun (WGS) entry which is preliminary data.</text>
</comment>
<dbReference type="Proteomes" id="UP001597079">
    <property type="component" value="Unassembled WGS sequence"/>
</dbReference>
<evidence type="ECO:0000256" key="1">
    <source>
        <dbReference type="ARBA" id="ARBA00023015"/>
    </source>
</evidence>
<gene>
    <name evidence="5" type="ORF">ACFSB2_01160</name>
</gene>
<keyword evidence="3" id="KW-0804">Transcription</keyword>
<keyword evidence="1" id="KW-0805">Transcription regulation</keyword>
<dbReference type="Gene3D" id="1.10.10.10">
    <property type="entry name" value="Winged helix-like DNA-binding domain superfamily/Winged helix DNA-binding domain"/>
    <property type="match status" value="1"/>
</dbReference>
<keyword evidence="2" id="KW-0238">DNA-binding</keyword>
<dbReference type="InterPro" id="IPR002577">
    <property type="entry name" value="HTH_HxlR"/>
</dbReference>
<evidence type="ECO:0000313" key="6">
    <source>
        <dbReference type="Proteomes" id="UP001597079"/>
    </source>
</evidence>
<dbReference type="InterPro" id="IPR011991">
    <property type="entry name" value="ArsR-like_HTH"/>
</dbReference>
<evidence type="ECO:0000259" key="4">
    <source>
        <dbReference type="PROSITE" id="PS51118"/>
    </source>
</evidence>
<dbReference type="Pfam" id="PF01638">
    <property type="entry name" value="HxlR"/>
    <property type="match status" value="1"/>
</dbReference>
<sequence>MKINAENIAPTCEKFEWAFEFLGKPWTGLIIRALLHGPKRAKEIAESIPNISGRVLNQRLKELEDIEVVKRTVYTERPVRIEYELTEMGKSLEPAMEEVQKWADMWWETMQKQDK</sequence>
<dbReference type="PROSITE" id="PS51118">
    <property type="entry name" value="HTH_HXLR"/>
    <property type="match status" value="1"/>
</dbReference>
<keyword evidence="6" id="KW-1185">Reference proteome</keyword>
<protein>
    <submittedName>
        <fullName evidence="5">Winged helix-turn-helix transcriptional regulator</fullName>
    </submittedName>
</protein>
<dbReference type="InterPro" id="IPR036388">
    <property type="entry name" value="WH-like_DNA-bd_sf"/>
</dbReference>
<evidence type="ECO:0000313" key="5">
    <source>
        <dbReference type="EMBL" id="MFD1673331.1"/>
    </source>
</evidence>
<dbReference type="InterPro" id="IPR036390">
    <property type="entry name" value="WH_DNA-bd_sf"/>
</dbReference>
<reference evidence="6" key="1">
    <citation type="journal article" date="2019" name="Int. J. Syst. Evol. Microbiol.">
        <title>The Global Catalogue of Microorganisms (GCM) 10K type strain sequencing project: providing services to taxonomists for standard genome sequencing and annotation.</title>
        <authorList>
            <consortium name="The Broad Institute Genomics Platform"/>
            <consortium name="The Broad Institute Genome Sequencing Center for Infectious Disease"/>
            <person name="Wu L."/>
            <person name="Ma J."/>
        </authorList>
    </citation>
    <scope>NUCLEOTIDE SEQUENCE [LARGE SCALE GENOMIC DNA]</scope>
    <source>
        <strain evidence="6">CGMCC 1.12286</strain>
    </source>
</reference>
<evidence type="ECO:0000256" key="3">
    <source>
        <dbReference type="ARBA" id="ARBA00023163"/>
    </source>
</evidence>
<dbReference type="RefSeq" id="WP_377940858.1">
    <property type="nucleotide sequence ID" value="NZ_JBHUCX010000004.1"/>
</dbReference>
<organism evidence="5 6">
    <name type="scientific">Alicyclobacillus fodiniaquatilis</name>
    <dbReference type="NCBI Taxonomy" id="1661150"/>
    <lineage>
        <taxon>Bacteria</taxon>
        <taxon>Bacillati</taxon>
        <taxon>Bacillota</taxon>
        <taxon>Bacilli</taxon>
        <taxon>Bacillales</taxon>
        <taxon>Alicyclobacillaceae</taxon>
        <taxon>Alicyclobacillus</taxon>
    </lineage>
</organism>
<dbReference type="PANTHER" id="PTHR33204">
    <property type="entry name" value="TRANSCRIPTIONAL REGULATOR, MARR FAMILY"/>
    <property type="match status" value="1"/>
</dbReference>
<dbReference type="SUPFAM" id="SSF46785">
    <property type="entry name" value="Winged helix' DNA-binding domain"/>
    <property type="match status" value="1"/>
</dbReference>
<feature type="domain" description="HTH hxlR-type" evidence="4">
    <location>
        <begin position="12"/>
        <end position="111"/>
    </location>
</feature>
<accession>A0ABW4JAG4</accession>